<organism evidence="2 3">
    <name type="scientific">Chryseobacterium glaciei</name>
    <dbReference type="NCBI Taxonomy" id="1685010"/>
    <lineage>
        <taxon>Bacteria</taxon>
        <taxon>Pseudomonadati</taxon>
        <taxon>Bacteroidota</taxon>
        <taxon>Flavobacteriia</taxon>
        <taxon>Flavobacteriales</taxon>
        <taxon>Weeksellaceae</taxon>
        <taxon>Chryseobacterium group</taxon>
        <taxon>Chryseobacterium</taxon>
    </lineage>
</organism>
<evidence type="ECO:0000256" key="1">
    <source>
        <dbReference type="SAM" id="Phobius"/>
    </source>
</evidence>
<keyword evidence="1" id="KW-0812">Transmembrane</keyword>
<sequence>MKKTIIIIVSILLVFVIAFTVYWNLPIEITRKSDVQFGNQLIENIEVYKTINKKLPENQDLKTLEKLGFKKENQSTKPNYATDNQGTYELIYMDEFDGPYLMWNSQEKKWTIDYPKIHE</sequence>
<dbReference type="AlphaFoldDB" id="A0A172XY31"/>
<dbReference type="Proteomes" id="UP000077824">
    <property type="component" value="Chromosome"/>
</dbReference>
<protein>
    <submittedName>
        <fullName evidence="2">Uncharacterized protein</fullName>
    </submittedName>
</protein>
<proteinExistence type="predicted"/>
<gene>
    <name evidence="2" type="ORF">A0O34_15570</name>
</gene>
<dbReference type="OrthoDB" id="1260332at2"/>
<dbReference type="STRING" id="1685010.A0O34_15570"/>
<keyword evidence="3" id="KW-1185">Reference proteome</keyword>
<dbReference type="EMBL" id="CP015199">
    <property type="protein sequence ID" value="ANF51841.1"/>
    <property type="molecule type" value="Genomic_DNA"/>
</dbReference>
<keyword evidence="1" id="KW-0472">Membrane</keyword>
<feature type="transmembrane region" description="Helical" evidence="1">
    <location>
        <begin position="6"/>
        <end position="25"/>
    </location>
</feature>
<keyword evidence="1" id="KW-1133">Transmembrane helix</keyword>
<evidence type="ECO:0000313" key="2">
    <source>
        <dbReference type="EMBL" id="ANF51841.1"/>
    </source>
</evidence>
<evidence type="ECO:0000313" key="3">
    <source>
        <dbReference type="Proteomes" id="UP000077824"/>
    </source>
</evidence>
<dbReference type="KEGG" id="chh:A0O34_15570"/>
<accession>A0A172XY31</accession>
<dbReference type="RefSeq" id="WP_066756463.1">
    <property type="nucleotide sequence ID" value="NZ_CP015199.1"/>
</dbReference>
<reference evidence="2 3" key="1">
    <citation type="submission" date="2016-04" db="EMBL/GenBank/DDBJ databases">
        <title>Complete Genome Sequence of Chryseobacterium sp. IHBB 10212.</title>
        <authorList>
            <person name="Pal M."/>
            <person name="Swarnkar M.K."/>
            <person name="Kaushal K."/>
            <person name="Chhibber S."/>
            <person name="Singh A.K."/>
            <person name="Gulati A."/>
        </authorList>
    </citation>
    <scope>NUCLEOTIDE SEQUENCE [LARGE SCALE GENOMIC DNA]</scope>
    <source>
        <strain evidence="2 3">IHBB 10212</strain>
    </source>
</reference>
<name>A0A172XY31_9FLAO</name>